<gene>
    <name evidence="12" type="primary">DED1</name>
    <name evidence="12" type="ORF">ECANGB1_386</name>
</gene>
<feature type="region of interest" description="Disordered" evidence="9">
    <location>
        <begin position="1"/>
        <end position="23"/>
    </location>
</feature>
<evidence type="ECO:0000259" key="10">
    <source>
        <dbReference type="PROSITE" id="PS51192"/>
    </source>
</evidence>
<dbReference type="InterPro" id="IPR011545">
    <property type="entry name" value="DEAD/DEAH_box_helicase_dom"/>
</dbReference>
<feature type="region of interest" description="Disordered" evidence="9">
    <location>
        <begin position="555"/>
        <end position="615"/>
    </location>
</feature>
<dbReference type="EMBL" id="LWDP01000014">
    <property type="protein sequence ID" value="ORD94604.1"/>
    <property type="molecule type" value="Genomic_DNA"/>
</dbReference>
<feature type="region of interest" description="Disordered" evidence="9">
    <location>
        <begin position="135"/>
        <end position="157"/>
    </location>
</feature>
<dbReference type="PROSITE" id="PS51194">
    <property type="entry name" value="HELICASE_CTER"/>
    <property type="match status" value="1"/>
</dbReference>
<dbReference type="EC" id="3.6.4.13" evidence="1"/>
<evidence type="ECO:0000256" key="8">
    <source>
        <dbReference type="RuleBase" id="RU000492"/>
    </source>
</evidence>
<dbReference type="Pfam" id="PF00271">
    <property type="entry name" value="Helicase_C"/>
    <property type="match status" value="1"/>
</dbReference>
<evidence type="ECO:0000256" key="6">
    <source>
        <dbReference type="ARBA" id="ARBA00022884"/>
    </source>
</evidence>
<dbReference type="InterPro" id="IPR014001">
    <property type="entry name" value="Helicase_ATP-bd"/>
</dbReference>
<dbReference type="Gene3D" id="3.40.50.300">
    <property type="entry name" value="P-loop containing nucleotide triphosphate hydrolases"/>
    <property type="match status" value="2"/>
</dbReference>
<keyword evidence="13" id="KW-1185">Reference proteome</keyword>
<feature type="domain" description="Helicase C-terminal" evidence="11">
    <location>
        <begin position="363"/>
        <end position="550"/>
    </location>
</feature>
<feature type="compositionally biased region" description="Basic and acidic residues" evidence="9">
    <location>
        <begin position="584"/>
        <end position="597"/>
    </location>
</feature>
<dbReference type="GO" id="GO:0003723">
    <property type="term" value="F:RNA binding"/>
    <property type="evidence" value="ECO:0007669"/>
    <property type="project" value="UniProtKB-KW"/>
</dbReference>
<dbReference type="PROSITE" id="PS00039">
    <property type="entry name" value="DEAD_ATP_HELICASE"/>
    <property type="match status" value="1"/>
</dbReference>
<dbReference type="InterPro" id="IPR044742">
    <property type="entry name" value="DEAD/DEAH_RhlB"/>
</dbReference>
<evidence type="ECO:0000256" key="3">
    <source>
        <dbReference type="ARBA" id="ARBA00022801"/>
    </source>
</evidence>
<keyword evidence="5 8" id="KW-0067">ATP-binding</keyword>
<evidence type="ECO:0000256" key="4">
    <source>
        <dbReference type="ARBA" id="ARBA00022806"/>
    </source>
</evidence>
<feature type="region of interest" description="Disordered" evidence="9">
    <location>
        <begin position="397"/>
        <end position="436"/>
    </location>
</feature>
<evidence type="ECO:0000256" key="7">
    <source>
        <dbReference type="ARBA" id="ARBA00047984"/>
    </source>
</evidence>
<accession>A0A1Y1S966</accession>
<keyword evidence="6" id="KW-0694">RNA-binding</keyword>
<feature type="compositionally biased region" description="Low complexity" evidence="9">
    <location>
        <begin position="176"/>
        <end position="216"/>
    </location>
</feature>
<dbReference type="GO" id="GO:0003724">
    <property type="term" value="F:RNA helicase activity"/>
    <property type="evidence" value="ECO:0007669"/>
    <property type="project" value="UniProtKB-EC"/>
</dbReference>
<dbReference type="GO" id="GO:0005829">
    <property type="term" value="C:cytosol"/>
    <property type="evidence" value="ECO:0007669"/>
    <property type="project" value="TreeGrafter"/>
</dbReference>
<comment type="catalytic activity">
    <reaction evidence="7">
        <text>ATP + H2O = ADP + phosphate + H(+)</text>
        <dbReference type="Rhea" id="RHEA:13065"/>
        <dbReference type="ChEBI" id="CHEBI:15377"/>
        <dbReference type="ChEBI" id="CHEBI:15378"/>
        <dbReference type="ChEBI" id="CHEBI:30616"/>
        <dbReference type="ChEBI" id="CHEBI:43474"/>
        <dbReference type="ChEBI" id="CHEBI:456216"/>
        <dbReference type="EC" id="3.6.4.13"/>
    </reaction>
</comment>
<dbReference type="VEuPathDB" id="MicrosporidiaDB:ECANGB1_386"/>
<feature type="region of interest" description="Disordered" evidence="9">
    <location>
        <begin position="176"/>
        <end position="220"/>
    </location>
</feature>
<comment type="caution">
    <text evidence="12">The sequence shown here is derived from an EMBL/GenBank/DDBJ whole genome shotgun (WGS) entry which is preliminary data.</text>
</comment>
<dbReference type="InterPro" id="IPR001650">
    <property type="entry name" value="Helicase_C-like"/>
</dbReference>
<dbReference type="InterPro" id="IPR000629">
    <property type="entry name" value="RNA-helicase_DEAD-box_CS"/>
</dbReference>
<dbReference type="SMART" id="SM00490">
    <property type="entry name" value="HELICc"/>
    <property type="match status" value="1"/>
</dbReference>
<dbReference type="PANTHER" id="PTHR47959">
    <property type="entry name" value="ATP-DEPENDENT RNA HELICASE RHLE-RELATED"/>
    <property type="match status" value="1"/>
</dbReference>
<dbReference type="Proteomes" id="UP000192639">
    <property type="component" value="Unassembled WGS sequence"/>
</dbReference>
<evidence type="ECO:0000256" key="9">
    <source>
        <dbReference type="SAM" id="MobiDB-lite"/>
    </source>
</evidence>
<evidence type="ECO:0000259" key="11">
    <source>
        <dbReference type="PROSITE" id="PS51194"/>
    </source>
</evidence>
<feature type="compositionally biased region" description="Basic residues" evidence="9">
    <location>
        <begin position="563"/>
        <end position="573"/>
    </location>
</feature>
<feature type="domain" description="Helicase ATP-binding" evidence="10">
    <location>
        <begin position="83"/>
        <end position="325"/>
    </location>
</feature>
<name>A0A1Y1S966_9MICR</name>
<dbReference type="AlphaFoldDB" id="A0A1Y1S966"/>
<dbReference type="PANTHER" id="PTHR47959:SF1">
    <property type="entry name" value="ATP-DEPENDENT RNA HELICASE DBPA"/>
    <property type="match status" value="1"/>
</dbReference>
<feature type="compositionally biased region" description="Polar residues" evidence="9">
    <location>
        <begin position="1"/>
        <end position="18"/>
    </location>
</feature>
<dbReference type="OrthoDB" id="196131at2759"/>
<dbReference type="PROSITE" id="PS51192">
    <property type="entry name" value="HELICASE_ATP_BIND_1"/>
    <property type="match status" value="1"/>
</dbReference>
<organism evidence="12 13">
    <name type="scientific">Enterospora canceri</name>
    <dbReference type="NCBI Taxonomy" id="1081671"/>
    <lineage>
        <taxon>Eukaryota</taxon>
        <taxon>Fungi</taxon>
        <taxon>Fungi incertae sedis</taxon>
        <taxon>Microsporidia</taxon>
        <taxon>Enterocytozoonidae</taxon>
        <taxon>Enterospora</taxon>
    </lineage>
</organism>
<dbReference type="Pfam" id="PF00270">
    <property type="entry name" value="DEAD"/>
    <property type="match status" value="2"/>
</dbReference>
<evidence type="ECO:0000256" key="1">
    <source>
        <dbReference type="ARBA" id="ARBA00012552"/>
    </source>
</evidence>
<protein>
    <recommendedName>
        <fullName evidence="1">RNA helicase</fullName>
        <ecNumber evidence="1">3.6.4.13</ecNumber>
    </recommendedName>
</protein>
<keyword evidence="2 8" id="KW-0547">Nucleotide-binding</keyword>
<evidence type="ECO:0000256" key="2">
    <source>
        <dbReference type="ARBA" id="ARBA00022741"/>
    </source>
</evidence>
<dbReference type="CDD" id="cd00268">
    <property type="entry name" value="DEADc"/>
    <property type="match status" value="1"/>
</dbReference>
<dbReference type="InterPro" id="IPR050079">
    <property type="entry name" value="DEAD_box_RNA_helicase"/>
</dbReference>
<dbReference type="GO" id="GO:0016787">
    <property type="term" value="F:hydrolase activity"/>
    <property type="evidence" value="ECO:0007669"/>
    <property type="project" value="UniProtKB-KW"/>
</dbReference>
<evidence type="ECO:0000313" key="12">
    <source>
        <dbReference type="EMBL" id="ORD94604.1"/>
    </source>
</evidence>
<keyword evidence="3 8" id="KW-0378">Hydrolase</keyword>
<evidence type="ECO:0000256" key="5">
    <source>
        <dbReference type="ARBA" id="ARBA00022840"/>
    </source>
</evidence>
<sequence>MKLNSNTNRINQSHSSHTPLHDESIIVKTAENKKIVRDGVTIETNSPYEVVEVYDEAVGHVLSGGPFGRGGAVRPTPVQSVATLPIQHGHHVIARAPTGMGKTLAFLYPLLMRISKEERGRGIRVIVVAPTRELAEQTRETAARLSKGLSEKNGEKKGRNKYLEYKLRNINPFAFNSGSSNSNNKGSNNSNNSKGSNNYKGSSNDSSKNDNNNSNNIDRNKPIQVSALYSSCKRSDLSRTDVLVACPGKLLAFLRSGLLPVDNLAAFVLDEADRLMEMGMSDDVLRICDALGVGSRPIQLLLFSATYSSAIQQIHSRIFPADHVYVEVAKEVVETIRQQFVCTRDKTGALVRIMRENCHFETDWSRLIETDKCLIFVERKRDCGILKAELERGVVNRGNIGNNIGNNNKGSNNNNDSSNNKGSNNGNSNKGNNNNLHISVDTLHGDMEQFMREIALSKFKKGATNVLIATSVAARGIDVKDVTMVVNYDMPRETKEYIHRIGRTGREGKRGLAVSLYRSVDEMGLEYVRGIQEILEESGNERVADFDEYVKRGGIETRGERRQKNRRSTRKGTGKVVEGATRAVEGKKGEEEGKKEEDCFEEKEDSAGDVADEEW</sequence>
<reference evidence="12 13" key="1">
    <citation type="journal article" date="2017" name="Environ. Microbiol.">
        <title>Decay of the glycolytic pathway and adaptation to intranuclear parasitism within Enterocytozoonidae microsporidia.</title>
        <authorList>
            <person name="Wiredu Boakye D."/>
            <person name="Jaroenlak P."/>
            <person name="Prachumwat A."/>
            <person name="Williams T.A."/>
            <person name="Bateman K.S."/>
            <person name="Itsathitphaisarn O."/>
            <person name="Sritunyalucksana K."/>
            <person name="Paszkiewicz K.H."/>
            <person name="Moore K.A."/>
            <person name="Stentiford G.D."/>
            <person name="Williams B.A."/>
        </authorList>
    </citation>
    <scope>NUCLEOTIDE SEQUENCE [LARGE SCALE GENOMIC DNA]</scope>
    <source>
        <strain evidence="12 13">GB1</strain>
    </source>
</reference>
<dbReference type="GO" id="GO:0005524">
    <property type="term" value="F:ATP binding"/>
    <property type="evidence" value="ECO:0007669"/>
    <property type="project" value="UniProtKB-KW"/>
</dbReference>
<proteinExistence type="inferred from homology"/>
<comment type="similarity">
    <text evidence="8">Belongs to the DEAD box helicase family.</text>
</comment>
<dbReference type="CDD" id="cd18787">
    <property type="entry name" value="SF2_C_DEAD"/>
    <property type="match status" value="1"/>
</dbReference>
<dbReference type="InterPro" id="IPR027417">
    <property type="entry name" value="P-loop_NTPase"/>
</dbReference>
<keyword evidence="4 8" id="KW-0347">Helicase</keyword>
<feature type="compositionally biased region" description="Low complexity" evidence="9">
    <location>
        <begin position="398"/>
        <end position="435"/>
    </location>
</feature>
<dbReference type="SMART" id="SM00487">
    <property type="entry name" value="DEXDc"/>
    <property type="match status" value="1"/>
</dbReference>
<evidence type="ECO:0000313" key="13">
    <source>
        <dbReference type="Proteomes" id="UP000192639"/>
    </source>
</evidence>
<dbReference type="SUPFAM" id="SSF52540">
    <property type="entry name" value="P-loop containing nucleoside triphosphate hydrolases"/>
    <property type="match status" value="1"/>
</dbReference>